<dbReference type="Proteomes" id="UP000297245">
    <property type="component" value="Unassembled WGS sequence"/>
</dbReference>
<evidence type="ECO:0000259" key="2">
    <source>
        <dbReference type="Pfam" id="PF00646"/>
    </source>
</evidence>
<proteinExistence type="predicted"/>
<organism evidence="3 4">
    <name type="scientific">Dendrothele bispora (strain CBS 962.96)</name>
    <dbReference type="NCBI Taxonomy" id="1314807"/>
    <lineage>
        <taxon>Eukaryota</taxon>
        <taxon>Fungi</taxon>
        <taxon>Dikarya</taxon>
        <taxon>Basidiomycota</taxon>
        <taxon>Agaricomycotina</taxon>
        <taxon>Agaricomycetes</taxon>
        <taxon>Agaricomycetidae</taxon>
        <taxon>Agaricales</taxon>
        <taxon>Agaricales incertae sedis</taxon>
        <taxon>Dendrothele</taxon>
    </lineage>
</organism>
<evidence type="ECO:0000313" key="3">
    <source>
        <dbReference type="EMBL" id="THU81733.1"/>
    </source>
</evidence>
<dbReference type="AlphaFoldDB" id="A0A4S8L0I2"/>
<dbReference type="InterPro" id="IPR032675">
    <property type="entry name" value="LRR_dom_sf"/>
</dbReference>
<dbReference type="InterPro" id="IPR036047">
    <property type="entry name" value="F-box-like_dom_sf"/>
</dbReference>
<dbReference type="InterPro" id="IPR001810">
    <property type="entry name" value="F-box_dom"/>
</dbReference>
<dbReference type="SUPFAM" id="SSF81383">
    <property type="entry name" value="F-box domain"/>
    <property type="match status" value="1"/>
</dbReference>
<dbReference type="OrthoDB" id="2447803at2759"/>
<feature type="domain" description="F-box" evidence="2">
    <location>
        <begin position="29"/>
        <end position="61"/>
    </location>
</feature>
<gene>
    <name evidence="3" type="ORF">K435DRAFT_972248</name>
</gene>
<keyword evidence="4" id="KW-1185">Reference proteome</keyword>
<accession>A0A4S8L0I2</accession>
<keyword evidence="1" id="KW-0175">Coiled coil</keyword>
<name>A0A4S8L0I2_DENBC</name>
<evidence type="ECO:0000256" key="1">
    <source>
        <dbReference type="SAM" id="Coils"/>
    </source>
</evidence>
<dbReference type="Pfam" id="PF00646">
    <property type="entry name" value="F-box"/>
    <property type="match status" value="1"/>
</dbReference>
<sequence length="592" mass="67398">MSQAGAIEVDAPDTPEDGGETLIMHHIFELPELLRTVFQHLGRADQVRCALVNTLWSETALDEIWYKVEDLRVLFNALSPIEKTGKKYEFNPQPHSRHWSRFESKYCSRVHVLQHSTSKKHDLSPLLNVVLRIRSLRPILPKIYKLKWDGTARGFDDMIIFMHDSVRECILVDDDIDNSVPLADLSETIHSKMPWLTLLEVDMFPHAKYLEPLIGLIKNLPDLTSLELPAFEETSKVLPHVFDIVNLKHMRFIASLVGSDRIISVSDVGPYMESFGDNASFDLPSRLEEIAFRCISISAVVGFFRFRGLSSLLYLHQIRITTSIVEEPSSIRDLFRALSQTCKRLSHFTFTNLSRVSKRMVDAQSNNSSDLPTLTTNDIISFNNLRDILVCTEMVNFSFNHPYGLSLTDFDVEEVASAWPKLKVIDLGSYPARPSGKDLVSRPSFQSFFHFTEKCPRIEEIHLLLDTTIPLMATPAASTSHKTYPPISRTLRVVSVGLSELEDEYSFAMFLGQLCGPQCRLKHDPEERFAKLNRKGVSEKWKAVETLLPLVNGLKARISESVDIKNRRIRDLEEEISRLRGEGYSEEVGHSL</sequence>
<evidence type="ECO:0000313" key="4">
    <source>
        <dbReference type="Proteomes" id="UP000297245"/>
    </source>
</evidence>
<reference evidence="3 4" key="1">
    <citation type="journal article" date="2019" name="Nat. Ecol. Evol.">
        <title>Megaphylogeny resolves global patterns of mushroom evolution.</title>
        <authorList>
            <person name="Varga T."/>
            <person name="Krizsan K."/>
            <person name="Foldi C."/>
            <person name="Dima B."/>
            <person name="Sanchez-Garcia M."/>
            <person name="Sanchez-Ramirez S."/>
            <person name="Szollosi G.J."/>
            <person name="Szarkandi J.G."/>
            <person name="Papp V."/>
            <person name="Albert L."/>
            <person name="Andreopoulos W."/>
            <person name="Angelini C."/>
            <person name="Antonin V."/>
            <person name="Barry K.W."/>
            <person name="Bougher N.L."/>
            <person name="Buchanan P."/>
            <person name="Buyck B."/>
            <person name="Bense V."/>
            <person name="Catcheside P."/>
            <person name="Chovatia M."/>
            <person name="Cooper J."/>
            <person name="Damon W."/>
            <person name="Desjardin D."/>
            <person name="Finy P."/>
            <person name="Geml J."/>
            <person name="Haridas S."/>
            <person name="Hughes K."/>
            <person name="Justo A."/>
            <person name="Karasinski D."/>
            <person name="Kautmanova I."/>
            <person name="Kiss B."/>
            <person name="Kocsube S."/>
            <person name="Kotiranta H."/>
            <person name="LaButti K.M."/>
            <person name="Lechner B.E."/>
            <person name="Liimatainen K."/>
            <person name="Lipzen A."/>
            <person name="Lukacs Z."/>
            <person name="Mihaltcheva S."/>
            <person name="Morgado L.N."/>
            <person name="Niskanen T."/>
            <person name="Noordeloos M.E."/>
            <person name="Ohm R.A."/>
            <person name="Ortiz-Santana B."/>
            <person name="Ovrebo C."/>
            <person name="Racz N."/>
            <person name="Riley R."/>
            <person name="Savchenko A."/>
            <person name="Shiryaev A."/>
            <person name="Soop K."/>
            <person name="Spirin V."/>
            <person name="Szebenyi C."/>
            <person name="Tomsovsky M."/>
            <person name="Tulloss R.E."/>
            <person name="Uehling J."/>
            <person name="Grigoriev I.V."/>
            <person name="Vagvolgyi C."/>
            <person name="Papp T."/>
            <person name="Martin F.M."/>
            <person name="Miettinen O."/>
            <person name="Hibbett D.S."/>
            <person name="Nagy L.G."/>
        </authorList>
    </citation>
    <scope>NUCLEOTIDE SEQUENCE [LARGE SCALE GENOMIC DNA]</scope>
    <source>
        <strain evidence="3 4">CBS 962.96</strain>
    </source>
</reference>
<protein>
    <recommendedName>
        <fullName evidence="2">F-box domain-containing protein</fullName>
    </recommendedName>
</protein>
<dbReference type="EMBL" id="ML179784">
    <property type="protein sequence ID" value="THU81733.1"/>
    <property type="molecule type" value="Genomic_DNA"/>
</dbReference>
<dbReference type="Gene3D" id="3.80.10.10">
    <property type="entry name" value="Ribonuclease Inhibitor"/>
    <property type="match status" value="1"/>
</dbReference>
<feature type="coiled-coil region" evidence="1">
    <location>
        <begin position="555"/>
        <end position="582"/>
    </location>
</feature>